<dbReference type="InterPro" id="IPR050239">
    <property type="entry name" value="Sigma-70_RNA_pol_init_factors"/>
</dbReference>
<feature type="region of interest" description="Disordered" evidence="1">
    <location>
        <begin position="140"/>
        <end position="172"/>
    </location>
</feature>
<accession>X0THZ4</accession>
<protein>
    <recommendedName>
        <fullName evidence="5">RNA polymerase sigma-70 region 2 domain-containing protein</fullName>
    </recommendedName>
</protein>
<feature type="non-terminal residue" evidence="4">
    <location>
        <position position="198"/>
    </location>
</feature>
<dbReference type="Gene3D" id="1.10.1740.10">
    <property type="match status" value="1"/>
</dbReference>
<dbReference type="GO" id="GO:0003700">
    <property type="term" value="F:DNA-binding transcription factor activity"/>
    <property type="evidence" value="ECO:0007669"/>
    <property type="project" value="InterPro"/>
</dbReference>
<dbReference type="InterPro" id="IPR007624">
    <property type="entry name" value="RNA_pol_sigma70_r3"/>
</dbReference>
<dbReference type="InterPro" id="IPR013325">
    <property type="entry name" value="RNA_pol_sigma_r2"/>
</dbReference>
<gene>
    <name evidence="4" type="ORF">S01H1_19287</name>
</gene>
<evidence type="ECO:0008006" key="5">
    <source>
        <dbReference type="Google" id="ProtNLM"/>
    </source>
</evidence>
<proteinExistence type="predicted"/>
<evidence type="ECO:0000256" key="1">
    <source>
        <dbReference type="SAM" id="MobiDB-lite"/>
    </source>
</evidence>
<dbReference type="EMBL" id="BARS01010400">
    <property type="protein sequence ID" value="GAF93148.1"/>
    <property type="molecule type" value="Genomic_DNA"/>
</dbReference>
<dbReference type="Pfam" id="PF04539">
    <property type="entry name" value="Sigma70_r3"/>
    <property type="match status" value="1"/>
</dbReference>
<dbReference type="GO" id="GO:0006352">
    <property type="term" value="P:DNA-templated transcription initiation"/>
    <property type="evidence" value="ECO:0007669"/>
    <property type="project" value="InterPro"/>
</dbReference>
<feature type="domain" description="RNA polymerase sigma-70 region 3" evidence="2">
    <location>
        <begin position="92"/>
        <end position="144"/>
    </location>
</feature>
<dbReference type="Pfam" id="PF04542">
    <property type="entry name" value="Sigma70_r2"/>
    <property type="match status" value="1"/>
</dbReference>
<dbReference type="SUPFAM" id="SSF88946">
    <property type="entry name" value="Sigma2 domain of RNA polymerase sigma factors"/>
    <property type="match status" value="1"/>
</dbReference>
<evidence type="ECO:0000313" key="4">
    <source>
        <dbReference type="EMBL" id="GAF93148.1"/>
    </source>
</evidence>
<evidence type="ECO:0000259" key="2">
    <source>
        <dbReference type="Pfam" id="PF04539"/>
    </source>
</evidence>
<dbReference type="NCBIfam" id="TIGR02937">
    <property type="entry name" value="sigma70-ECF"/>
    <property type="match status" value="1"/>
</dbReference>
<dbReference type="InterPro" id="IPR013324">
    <property type="entry name" value="RNA_pol_sigma_r3/r4-like"/>
</dbReference>
<dbReference type="PANTHER" id="PTHR30603:SF4">
    <property type="entry name" value="RNA POLYMERASE SIGMA FACTOR SIGE, CHLOROPLASTIC_MITOCHONDRIAL"/>
    <property type="match status" value="1"/>
</dbReference>
<dbReference type="PANTHER" id="PTHR30603">
    <property type="entry name" value="RNA POLYMERASE SIGMA FACTOR RPO"/>
    <property type="match status" value="1"/>
</dbReference>
<name>X0THZ4_9ZZZZ</name>
<dbReference type="InterPro" id="IPR014284">
    <property type="entry name" value="RNA_pol_sigma-70_dom"/>
</dbReference>
<reference evidence="4" key="1">
    <citation type="journal article" date="2014" name="Front. Microbiol.">
        <title>High frequency of phylogenetically diverse reductive dehalogenase-homologous genes in deep subseafloor sedimentary metagenomes.</title>
        <authorList>
            <person name="Kawai M."/>
            <person name="Futagami T."/>
            <person name="Toyoda A."/>
            <person name="Takaki Y."/>
            <person name="Nishi S."/>
            <person name="Hori S."/>
            <person name="Arai W."/>
            <person name="Tsubouchi T."/>
            <person name="Morono Y."/>
            <person name="Uchiyama I."/>
            <person name="Ito T."/>
            <person name="Fujiyama A."/>
            <person name="Inagaki F."/>
            <person name="Takami H."/>
        </authorList>
    </citation>
    <scope>NUCLEOTIDE SEQUENCE</scope>
    <source>
        <strain evidence="4">Expedition CK06-06</strain>
    </source>
</reference>
<sequence>MTKRKRDQMIIRHLPLVAFVVGRMANDSNGATGIDREDAMGYGVEGLIQAVDGFDPKRGTTFASFAVRRIRGSILDAIRKEDPLSRSLRRNAREIDRASQQLAAELGRWPTHKELALKMGIGLDQLRALLAQTSSRTVSLEWSQQDHGGEGSIHSWDPPDDDELGDPPRATERAATLRLLGDVLEELSPREKEGRIQA</sequence>
<dbReference type="InterPro" id="IPR007627">
    <property type="entry name" value="RNA_pol_sigma70_r2"/>
</dbReference>
<evidence type="ECO:0000259" key="3">
    <source>
        <dbReference type="Pfam" id="PF04542"/>
    </source>
</evidence>
<dbReference type="SUPFAM" id="SSF88659">
    <property type="entry name" value="Sigma3 and sigma4 domains of RNA polymerase sigma factors"/>
    <property type="match status" value="1"/>
</dbReference>
<dbReference type="AlphaFoldDB" id="X0THZ4"/>
<organism evidence="4">
    <name type="scientific">marine sediment metagenome</name>
    <dbReference type="NCBI Taxonomy" id="412755"/>
    <lineage>
        <taxon>unclassified sequences</taxon>
        <taxon>metagenomes</taxon>
        <taxon>ecological metagenomes</taxon>
    </lineage>
</organism>
<comment type="caution">
    <text evidence="4">The sequence shown here is derived from an EMBL/GenBank/DDBJ whole genome shotgun (WGS) entry which is preliminary data.</text>
</comment>
<dbReference type="Gene3D" id="1.20.140.160">
    <property type="match status" value="1"/>
</dbReference>
<feature type="domain" description="RNA polymerase sigma-70 region 2" evidence="3">
    <location>
        <begin position="10"/>
        <end position="82"/>
    </location>
</feature>